<feature type="domain" description="Lipid/polyisoprenoid-binding YceI-like" evidence="2">
    <location>
        <begin position="21"/>
        <end position="176"/>
    </location>
</feature>
<dbReference type="SMART" id="SM00867">
    <property type="entry name" value="YceI"/>
    <property type="match status" value="1"/>
</dbReference>
<accession>A0ABT8C8P2</accession>
<dbReference type="InterPro" id="IPR007372">
    <property type="entry name" value="Lipid/polyisoprenoid-bd_YceI"/>
</dbReference>
<reference evidence="4" key="1">
    <citation type="journal article" date="2019" name="Int. J. Syst. Evol. Microbiol.">
        <title>The Global Catalogue of Microorganisms (GCM) 10K type strain sequencing project: providing services to taxonomists for standard genome sequencing and annotation.</title>
        <authorList>
            <consortium name="The Broad Institute Genomics Platform"/>
            <consortium name="The Broad Institute Genome Sequencing Center for Infectious Disease"/>
            <person name="Wu L."/>
            <person name="Ma J."/>
        </authorList>
    </citation>
    <scope>NUCLEOTIDE SEQUENCE [LARGE SCALE GENOMIC DNA]</scope>
    <source>
        <strain evidence="4">CECT 7706</strain>
    </source>
</reference>
<dbReference type="PANTHER" id="PTHR34406">
    <property type="entry name" value="PROTEIN YCEI"/>
    <property type="match status" value="1"/>
</dbReference>
<organism evidence="3 4">
    <name type="scientific">Cyclobacterium jeungdonense</name>
    <dbReference type="NCBI Taxonomy" id="708087"/>
    <lineage>
        <taxon>Bacteria</taxon>
        <taxon>Pseudomonadati</taxon>
        <taxon>Bacteroidota</taxon>
        <taxon>Cytophagia</taxon>
        <taxon>Cytophagales</taxon>
        <taxon>Cyclobacteriaceae</taxon>
        <taxon>Cyclobacterium</taxon>
    </lineage>
</organism>
<dbReference type="Gene3D" id="2.40.128.110">
    <property type="entry name" value="Lipid/polyisoprenoid-binding, YceI-like"/>
    <property type="match status" value="1"/>
</dbReference>
<dbReference type="PANTHER" id="PTHR34406:SF1">
    <property type="entry name" value="PROTEIN YCEI"/>
    <property type="match status" value="1"/>
</dbReference>
<dbReference type="InterPro" id="IPR036761">
    <property type="entry name" value="TTHA0802/YceI-like_sf"/>
</dbReference>
<proteinExistence type="predicted"/>
<evidence type="ECO:0000259" key="2">
    <source>
        <dbReference type="SMART" id="SM00867"/>
    </source>
</evidence>
<feature type="chain" id="PRO_5046351935" evidence="1">
    <location>
        <begin position="20"/>
        <end position="180"/>
    </location>
</feature>
<keyword evidence="4" id="KW-1185">Reference proteome</keyword>
<evidence type="ECO:0000313" key="3">
    <source>
        <dbReference type="EMBL" id="MDN3688901.1"/>
    </source>
</evidence>
<evidence type="ECO:0000256" key="1">
    <source>
        <dbReference type="SAM" id="SignalP"/>
    </source>
</evidence>
<sequence>MKNIILTIFCLLTLVTARAQNYKTETGEVVFFSSAPVEDIKAKNNAVTGLFNTETGSLAFLVPIKAFRFPKSLMQQHFNEKFMESDTYPEATFDGKLTGYSQSETGSQDARAKGKLTIHGVTVNYDISGTLLIEGDQIKMEAVFPVKLEDHDIQIPSVLFYNIAEEVEVTANFVFEEIKK</sequence>
<dbReference type="SUPFAM" id="SSF101874">
    <property type="entry name" value="YceI-like"/>
    <property type="match status" value="1"/>
</dbReference>
<comment type="caution">
    <text evidence="3">The sequence shown here is derived from an EMBL/GenBank/DDBJ whole genome shotgun (WGS) entry which is preliminary data.</text>
</comment>
<gene>
    <name evidence="3" type="ORF">QWZ15_13760</name>
</gene>
<dbReference type="Pfam" id="PF04264">
    <property type="entry name" value="YceI"/>
    <property type="match status" value="1"/>
</dbReference>
<feature type="signal peptide" evidence="1">
    <location>
        <begin position="1"/>
        <end position="19"/>
    </location>
</feature>
<dbReference type="Proteomes" id="UP001236663">
    <property type="component" value="Unassembled WGS sequence"/>
</dbReference>
<protein>
    <submittedName>
        <fullName evidence="3">YceI family protein</fullName>
    </submittedName>
</protein>
<dbReference type="RefSeq" id="WP_163387390.1">
    <property type="nucleotide sequence ID" value="NZ_JAUFQS010000014.1"/>
</dbReference>
<keyword evidence="1" id="KW-0732">Signal</keyword>
<evidence type="ECO:0000313" key="4">
    <source>
        <dbReference type="Proteomes" id="UP001236663"/>
    </source>
</evidence>
<name>A0ABT8C8P2_9BACT</name>
<dbReference type="EMBL" id="JAUFQS010000014">
    <property type="protein sequence ID" value="MDN3688901.1"/>
    <property type="molecule type" value="Genomic_DNA"/>
</dbReference>